<dbReference type="AlphaFoldDB" id="A0A1E4TD87"/>
<name>A0A1E4TD87_9ASCO</name>
<feature type="region of interest" description="Disordered" evidence="1">
    <location>
        <begin position="192"/>
        <end position="231"/>
    </location>
</feature>
<feature type="compositionally biased region" description="Basic and acidic residues" evidence="1">
    <location>
        <begin position="222"/>
        <end position="231"/>
    </location>
</feature>
<keyword evidence="4" id="KW-1185">Reference proteome</keyword>
<dbReference type="OrthoDB" id="5595379at2759"/>
<gene>
    <name evidence="3" type="ORF">CANCADRAFT_32862</name>
</gene>
<dbReference type="Pfam" id="PF14616">
    <property type="entry name" value="Rua1_C"/>
    <property type="match status" value="1"/>
</dbReference>
<protein>
    <recommendedName>
        <fullName evidence="2">Transcription regulator Rua1 C-terminal domain-containing protein</fullName>
    </recommendedName>
</protein>
<accession>A0A1E4TD87</accession>
<dbReference type="InterPro" id="IPR028012">
    <property type="entry name" value="Rua1_C"/>
</dbReference>
<proteinExistence type="predicted"/>
<dbReference type="Proteomes" id="UP000095023">
    <property type="component" value="Unassembled WGS sequence"/>
</dbReference>
<dbReference type="PANTHER" id="PTHR28125:SF3">
    <property type="entry name" value="TRANSCRIPTION REGULATOR RUA1 C-TERMINAL DOMAIN-CONTAINING PROTEIN"/>
    <property type="match status" value="1"/>
</dbReference>
<evidence type="ECO:0000313" key="4">
    <source>
        <dbReference type="Proteomes" id="UP000095023"/>
    </source>
</evidence>
<reference evidence="4" key="1">
    <citation type="submission" date="2016-02" db="EMBL/GenBank/DDBJ databases">
        <title>Comparative genomics of biotechnologically important yeasts.</title>
        <authorList>
            <consortium name="DOE Joint Genome Institute"/>
            <person name="Riley R."/>
            <person name="Haridas S."/>
            <person name="Wolfe K.H."/>
            <person name="Lopes M.R."/>
            <person name="Hittinger C.T."/>
            <person name="Goker M."/>
            <person name="Salamov A."/>
            <person name="Wisecaver J."/>
            <person name="Long T.M."/>
            <person name="Aerts A.L."/>
            <person name="Barry K."/>
            <person name="Choi C."/>
            <person name="Clum A."/>
            <person name="Coughlan A.Y."/>
            <person name="Deshpande S."/>
            <person name="Douglass A.P."/>
            <person name="Hanson S.J."/>
            <person name="Klenk H.-P."/>
            <person name="Labutti K."/>
            <person name="Lapidus A."/>
            <person name="Lindquist E."/>
            <person name="Lipzen A."/>
            <person name="Meier-Kolthoff J.P."/>
            <person name="Ohm R.A."/>
            <person name="Otillar R.P."/>
            <person name="Pangilinan J."/>
            <person name="Peng Y."/>
            <person name="Rokas A."/>
            <person name="Rosa C.A."/>
            <person name="Scheuner C."/>
            <person name="Sibirny A.A."/>
            <person name="Slot J.C."/>
            <person name="Stielow J.B."/>
            <person name="Sun H."/>
            <person name="Kurtzman C.P."/>
            <person name="Blackwell M."/>
            <person name="Jeffries T.W."/>
            <person name="Grigoriev I.V."/>
        </authorList>
    </citation>
    <scope>NUCLEOTIDE SEQUENCE [LARGE SCALE GENOMIC DNA]</scope>
    <source>
        <strain evidence="4">NRRL Y-17796</strain>
    </source>
</reference>
<evidence type="ECO:0000256" key="1">
    <source>
        <dbReference type="SAM" id="MobiDB-lite"/>
    </source>
</evidence>
<dbReference type="PANTHER" id="PTHR28125">
    <property type="entry name" value="MEIOTIC EXPRESSION UP-REGULATED PROTEIN 26"/>
    <property type="match status" value="1"/>
</dbReference>
<dbReference type="EMBL" id="KV453843">
    <property type="protein sequence ID" value="ODV89673.1"/>
    <property type="molecule type" value="Genomic_DNA"/>
</dbReference>
<feature type="compositionally biased region" description="Low complexity" evidence="1">
    <location>
        <begin position="207"/>
        <end position="220"/>
    </location>
</feature>
<feature type="domain" description="Transcription regulator Rua1 C-terminal" evidence="2">
    <location>
        <begin position="284"/>
        <end position="414"/>
    </location>
</feature>
<sequence length="437" mass="48792">MRSFIHSNGSIIDVSQQSSRLTTPVHAAAAPAPSPLFASSAEYQPFKTVLGPVPAVEPSNIFAQPRPPSAKFPAHYFTSRISDHLYSVLHDSSTLLETDYDFFPQSGFSNDPLQFLPYSQPDPLLDTAPDYSSPISLDDNQNHDFLIGSILANAIENQPANCITAASLFNPTRVTAEKLSSRSLVVKVSTTKGLPTADQQPQRPSHLDSLQTQSLTQSQLRQEPREHKSQNDCIDMRIIRARPIRSFPSYIPIRHEFPRFYNQFPRLEESKPPSRYDSYTQYPNTDIYSPRYTRGVANGKEALCPICAVAAESGGESRYVWLKTKCSAYWYHMNFYHGVSSLTKMPVSPPIAFKSYPLSPEVLGKSYASSSEAIYALHGKCHECLQWVALEKQKAGTHYTVPELLWFQHAKKCHTTRIDGEGLELIAPGSVDVTHVI</sequence>
<organism evidence="3 4">
    <name type="scientific">Tortispora caseinolytica NRRL Y-17796</name>
    <dbReference type="NCBI Taxonomy" id="767744"/>
    <lineage>
        <taxon>Eukaryota</taxon>
        <taxon>Fungi</taxon>
        <taxon>Dikarya</taxon>
        <taxon>Ascomycota</taxon>
        <taxon>Saccharomycotina</taxon>
        <taxon>Trigonopsidomycetes</taxon>
        <taxon>Trigonopsidales</taxon>
        <taxon>Trigonopsidaceae</taxon>
        <taxon>Tortispora</taxon>
    </lineage>
</organism>
<evidence type="ECO:0000313" key="3">
    <source>
        <dbReference type="EMBL" id="ODV89673.1"/>
    </source>
</evidence>
<evidence type="ECO:0000259" key="2">
    <source>
        <dbReference type="Pfam" id="PF14616"/>
    </source>
</evidence>